<evidence type="ECO:0000313" key="3">
    <source>
        <dbReference type="Proteomes" id="UP000245916"/>
    </source>
</evidence>
<evidence type="ECO:0000256" key="1">
    <source>
        <dbReference type="SAM" id="Phobius"/>
    </source>
</evidence>
<organism evidence="2 3">
    <name type="scientific">Allosphingosinicella humi</name>
    <dbReference type="NCBI Taxonomy" id="2068657"/>
    <lineage>
        <taxon>Bacteria</taxon>
        <taxon>Pseudomonadati</taxon>
        <taxon>Pseudomonadota</taxon>
        <taxon>Alphaproteobacteria</taxon>
        <taxon>Sphingomonadales</taxon>
        <taxon>Sphingomonadaceae</taxon>
        <taxon>Allosphingosinicella</taxon>
    </lineage>
</organism>
<dbReference type="AlphaFoldDB" id="A0A2U2IZU8"/>
<dbReference type="Proteomes" id="UP000245916">
    <property type="component" value="Unassembled WGS sequence"/>
</dbReference>
<comment type="caution">
    <text evidence="2">The sequence shown here is derived from an EMBL/GenBank/DDBJ whole genome shotgun (WGS) entry which is preliminary data.</text>
</comment>
<dbReference type="EMBL" id="QFFF01000001">
    <property type="protein sequence ID" value="PWG01596.1"/>
    <property type="molecule type" value="Genomic_DNA"/>
</dbReference>
<keyword evidence="3" id="KW-1185">Reference proteome</keyword>
<feature type="transmembrane region" description="Helical" evidence="1">
    <location>
        <begin position="43"/>
        <end position="68"/>
    </location>
</feature>
<keyword evidence="1" id="KW-0472">Membrane</keyword>
<name>A0A2U2IZU8_9SPHN</name>
<accession>A0A2U2IZU8</accession>
<sequence length="133" mass="13993">MKAISVGTLTGGLIPLCLTLPLAVSNYFQPMSGRPDLLASVYLAGFPIAISFGLVLATSVVVGLPTHFMLRKWHAGSRPAYLIAGAIAGFLVPLMVLVAIEAVGGFWMCFLGAFSGSMTALSWSNSFERARVA</sequence>
<reference evidence="2 3" key="1">
    <citation type="submission" date="2018-05" db="EMBL/GenBank/DDBJ databases">
        <title>Genome of Sphingosinicella humi QZX222.</title>
        <authorList>
            <person name="Qiao Z."/>
            <person name="Wang G."/>
        </authorList>
    </citation>
    <scope>NUCLEOTIDE SEQUENCE [LARGE SCALE GENOMIC DNA]</scope>
    <source>
        <strain evidence="2 3">QZX222</strain>
    </source>
</reference>
<feature type="transmembrane region" description="Helical" evidence="1">
    <location>
        <begin position="105"/>
        <end position="123"/>
    </location>
</feature>
<proteinExistence type="predicted"/>
<gene>
    <name evidence="2" type="ORF">DF286_00940</name>
</gene>
<keyword evidence="1" id="KW-0812">Transmembrane</keyword>
<protein>
    <submittedName>
        <fullName evidence="2">Uncharacterized protein</fullName>
    </submittedName>
</protein>
<evidence type="ECO:0000313" key="2">
    <source>
        <dbReference type="EMBL" id="PWG01596.1"/>
    </source>
</evidence>
<feature type="transmembrane region" description="Helical" evidence="1">
    <location>
        <begin position="80"/>
        <end position="99"/>
    </location>
</feature>
<keyword evidence="1" id="KW-1133">Transmembrane helix</keyword>